<comment type="caution">
    <text evidence="1">The sequence shown here is derived from an EMBL/GenBank/DDBJ whole genome shotgun (WGS) entry which is preliminary data.</text>
</comment>
<dbReference type="AlphaFoldDB" id="A0A8H9IM77"/>
<accession>A0A8H9IM77</accession>
<proteinExistence type="predicted"/>
<evidence type="ECO:0000313" key="1">
    <source>
        <dbReference type="EMBL" id="GHC50018.1"/>
    </source>
</evidence>
<organism evidence="1 2">
    <name type="scientific">Alcaligenes pakistanensis</name>
    <dbReference type="NCBI Taxonomy" id="1482717"/>
    <lineage>
        <taxon>Bacteria</taxon>
        <taxon>Pseudomonadati</taxon>
        <taxon>Pseudomonadota</taxon>
        <taxon>Betaproteobacteria</taxon>
        <taxon>Burkholderiales</taxon>
        <taxon>Alcaligenaceae</taxon>
        <taxon>Alcaligenes</taxon>
    </lineage>
</organism>
<name>A0A8H9IM77_9BURK</name>
<sequence>MLAVFLGLLWTLCSRPDMQIASCIAVPEATLNMAVRYTRLFGGGLACRFLGSLLRCDGTGRAAQIFHRARQLLASFGMLTRRRIQYAIAGICHGPLRTRHIAFYRPSGRKPRPRDGLALRVSLRAQTACHQQRGYRACHRRQPVPERVASSAIDGVSRIR</sequence>
<protein>
    <submittedName>
        <fullName evidence="1">Uncharacterized protein</fullName>
    </submittedName>
</protein>
<dbReference type="EMBL" id="BMZN01000003">
    <property type="protein sequence ID" value="GHC50018.1"/>
    <property type="molecule type" value="Genomic_DNA"/>
</dbReference>
<evidence type="ECO:0000313" key="2">
    <source>
        <dbReference type="Proteomes" id="UP000608923"/>
    </source>
</evidence>
<gene>
    <name evidence="1" type="ORF">GCM10010096_22390</name>
</gene>
<dbReference type="Proteomes" id="UP000608923">
    <property type="component" value="Unassembled WGS sequence"/>
</dbReference>
<keyword evidence="2" id="KW-1185">Reference proteome</keyword>
<reference evidence="2" key="1">
    <citation type="journal article" date="2019" name="Int. J. Syst. Evol. Microbiol.">
        <title>The Global Catalogue of Microorganisms (GCM) 10K type strain sequencing project: providing services to taxonomists for standard genome sequencing and annotation.</title>
        <authorList>
            <consortium name="The Broad Institute Genomics Platform"/>
            <consortium name="The Broad Institute Genome Sequencing Center for Infectious Disease"/>
            <person name="Wu L."/>
            <person name="Ma J."/>
        </authorList>
    </citation>
    <scope>NUCLEOTIDE SEQUENCE [LARGE SCALE GENOMIC DNA]</scope>
    <source>
        <strain evidence="2">KCTC 42083</strain>
    </source>
</reference>